<protein>
    <submittedName>
        <fullName evidence="1">Uncharacterized protein</fullName>
    </submittedName>
</protein>
<keyword evidence="2" id="KW-1185">Reference proteome</keyword>
<reference evidence="1" key="1">
    <citation type="submission" date="2023-07" db="EMBL/GenBank/DDBJ databases">
        <authorList>
            <person name="Kim M.K."/>
        </authorList>
    </citation>
    <scope>NUCLEOTIDE SEQUENCE</scope>
    <source>
        <strain evidence="1">ASUV-10-1</strain>
    </source>
</reference>
<dbReference type="EMBL" id="JAUQSY010000003">
    <property type="protein sequence ID" value="MDO7874306.1"/>
    <property type="molecule type" value="Genomic_DNA"/>
</dbReference>
<proteinExistence type="predicted"/>
<sequence length="84" mass="9858">MPLGHHQFRALNLAEQLAIVLVEGTYLARRYEEEDAVNLYHLGTFFCEVYYNQRYESIERTRTFTATRCLEDYAAYISLADLLS</sequence>
<dbReference type="Proteomes" id="UP001176429">
    <property type="component" value="Unassembled WGS sequence"/>
</dbReference>
<organism evidence="1 2">
    <name type="scientific">Hymenobacter aranciens</name>
    <dbReference type="NCBI Taxonomy" id="3063996"/>
    <lineage>
        <taxon>Bacteria</taxon>
        <taxon>Pseudomonadati</taxon>
        <taxon>Bacteroidota</taxon>
        <taxon>Cytophagia</taxon>
        <taxon>Cytophagales</taxon>
        <taxon>Hymenobacteraceae</taxon>
        <taxon>Hymenobacter</taxon>
    </lineage>
</organism>
<gene>
    <name evidence="1" type="ORF">Q5H93_06145</name>
</gene>
<accession>A0ABT9B7Q0</accession>
<name>A0ABT9B7Q0_9BACT</name>
<evidence type="ECO:0000313" key="1">
    <source>
        <dbReference type="EMBL" id="MDO7874306.1"/>
    </source>
</evidence>
<comment type="caution">
    <text evidence="1">The sequence shown here is derived from an EMBL/GenBank/DDBJ whole genome shotgun (WGS) entry which is preliminary data.</text>
</comment>
<evidence type="ECO:0000313" key="2">
    <source>
        <dbReference type="Proteomes" id="UP001176429"/>
    </source>
</evidence>
<dbReference type="RefSeq" id="WP_305005619.1">
    <property type="nucleotide sequence ID" value="NZ_JAUQSY010000003.1"/>
</dbReference>